<evidence type="ECO:0000313" key="2">
    <source>
        <dbReference type="Proteomes" id="UP001595583"/>
    </source>
</evidence>
<organism evidence="1 2">
    <name type="scientific">Aquamicrobium soli</name>
    <dbReference type="NCBI Taxonomy" id="1811518"/>
    <lineage>
        <taxon>Bacteria</taxon>
        <taxon>Pseudomonadati</taxon>
        <taxon>Pseudomonadota</taxon>
        <taxon>Alphaproteobacteria</taxon>
        <taxon>Hyphomicrobiales</taxon>
        <taxon>Phyllobacteriaceae</taxon>
        <taxon>Aquamicrobium</taxon>
    </lineage>
</organism>
<sequence>MLELVRPAGDVPQTMLESIERRIRILDLDLAGLTVVTEAATGAYASTAVIAALAGARVHACARHTRNHGSAEEAIAATRQLAQMAGVERRITFADTVSASCLRRCDILTNSGRLRPITGDMVDRLPPQAVIALMFEAWEFRGSDLDLAACRERGVRVAAVNERHADVAVFPFLGPLLVCLLRDAGMIAAGKRIAVLCDNPFADFLVGGLSEAGAAASLFHRVADLPGAPWDVVVLSLQPRDEPLGIAALKIIAAKAPGALLAQFWGDVDRPVARALGCRICPQAEPGRGHMGILLNRLGHEPIVRLQAGSLKAAEIVRRGGALEPDGIASLL</sequence>
<evidence type="ECO:0000313" key="1">
    <source>
        <dbReference type="EMBL" id="MFC3205705.1"/>
    </source>
</evidence>
<keyword evidence="2" id="KW-1185">Reference proteome</keyword>
<proteinExistence type="predicted"/>
<protein>
    <submittedName>
        <fullName evidence="1">Uncharacterized protein</fullName>
    </submittedName>
</protein>
<dbReference type="Proteomes" id="UP001595583">
    <property type="component" value="Unassembled WGS sequence"/>
</dbReference>
<name>A0ABV7K8C3_9HYPH</name>
<dbReference type="RefSeq" id="WP_378219406.1">
    <property type="nucleotide sequence ID" value="NZ_JBHRTK010000006.1"/>
</dbReference>
<gene>
    <name evidence="1" type="ORF">ACFOHJ_05730</name>
</gene>
<dbReference type="EMBL" id="JBHRTK010000006">
    <property type="protein sequence ID" value="MFC3205705.1"/>
    <property type="molecule type" value="Genomic_DNA"/>
</dbReference>
<accession>A0ABV7K8C3</accession>
<comment type="caution">
    <text evidence="1">The sequence shown here is derived from an EMBL/GenBank/DDBJ whole genome shotgun (WGS) entry which is preliminary data.</text>
</comment>
<reference evidence="2" key="1">
    <citation type="journal article" date="2019" name="Int. J. Syst. Evol. Microbiol.">
        <title>The Global Catalogue of Microorganisms (GCM) 10K type strain sequencing project: providing services to taxonomists for standard genome sequencing and annotation.</title>
        <authorList>
            <consortium name="The Broad Institute Genomics Platform"/>
            <consortium name="The Broad Institute Genome Sequencing Center for Infectious Disease"/>
            <person name="Wu L."/>
            <person name="Ma J."/>
        </authorList>
    </citation>
    <scope>NUCLEOTIDE SEQUENCE [LARGE SCALE GENOMIC DNA]</scope>
    <source>
        <strain evidence="2">KCTC 52165</strain>
    </source>
</reference>